<evidence type="ECO:0000313" key="3">
    <source>
        <dbReference type="EMBL" id="KAK0730034.1"/>
    </source>
</evidence>
<dbReference type="AlphaFoldDB" id="A0AA40B9D7"/>
<feature type="region of interest" description="Disordered" evidence="1">
    <location>
        <begin position="201"/>
        <end position="223"/>
    </location>
</feature>
<feature type="transmembrane region" description="Helical" evidence="2">
    <location>
        <begin position="174"/>
        <end position="192"/>
    </location>
</feature>
<proteinExistence type="predicted"/>
<dbReference type="Proteomes" id="UP001172102">
    <property type="component" value="Unassembled WGS sequence"/>
</dbReference>
<feature type="compositionally biased region" description="Basic and acidic residues" evidence="1">
    <location>
        <begin position="339"/>
        <end position="356"/>
    </location>
</feature>
<comment type="caution">
    <text evidence="3">The sequence shown here is derived from an EMBL/GenBank/DDBJ whole genome shotgun (WGS) entry which is preliminary data.</text>
</comment>
<name>A0AA40B9D7_9PEZI</name>
<evidence type="ECO:0000313" key="4">
    <source>
        <dbReference type="Proteomes" id="UP001172102"/>
    </source>
</evidence>
<keyword evidence="2" id="KW-0472">Membrane</keyword>
<keyword evidence="2" id="KW-0812">Transmembrane</keyword>
<keyword evidence="4" id="KW-1185">Reference proteome</keyword>
<sequence length="392" mass="42042">MVQFPEWSTRPIPGVSLSAGGLLALADLSTVAQRTAITGGSVWLDSLLLAPGLHYQQAADELVKRTGGTVIVDAVEEKHDTTLLAFRINNAATANYIQRIAKPGETVTLDVGLIPVMRDRFRLRRSLSGLHVTISWAENDMLDLGWVSHLLYLVSPVLTIAALAFSILLQDWWVLASLLALMLSRLLNIWVIKQRTKRHTLEPPGTELASPPTDPGSDPNPAISVTASGAEHHHFRDVTECLVSLADGRSWVKLRGSPADLRAITTEAWLRNKTHVEGYLEAAAKLIVYLVAAVSGNMTQAGAIIMMALLLSTAGLLALSNAHAKSLKVNGRLAAPDVPAKEGKTRGKDRVTEGKRVPLISNPGGKKREDDKAAQVWPNSSAGGGLSGDSNV</sequence>
<accession>A0AA40B9D7</accession>
<feature type="compositionally biased region" description="Gly residues" evidence="1">
    <location>
        <begin position="382"/>
        <end position="392"/>
    </location>
</feature>
<evidence type="ECO:0000256" key="2">
    <source>
        <dbReference type="SAM" id="Phobius"/>
    </source>
</evidence>
<evidence type="ECO:0000256" key="1">
    <source>
        <dbReference type="SAM" id="MobiDB-lite"/>
    </source>
</evidence>
<organism evidence="3 4">
    <name type="scientific">Lasiosphaeris hirsuta</name>
    <dbReference type="NCBI Taxonomy" id="260670"/>
    <lineage>
        <taxon>Eukaryota</taxon>
        <taxon>Fungi</taxon>
        <taxon>Dikarya</taxon>
        <taxon>Ascomycota</taxon>
        <taxon>Pezizomycotina</taxon>
        <taxon>Sordariomycetes</taxon>
        <taxon>Sordariomycetidae</taxon>
        <taxon>Sordariales</taxon>
        <taxon>Lasiosphaeriaceae</taxon>
        <taxon>Lasiosphaeris</taxon>
    </lineage>
</organism>
<feature type="region of interest" description="Disordered" evidence="1">
    <location>
        <begin position="337"/>
        <end position="392"/>
    </location>
</feature>
<reference evidence="3" key="1">
    <citation type="submission" date="2023-06" db="EMBL/GenBank/DDBJ databases">
        <title>Genome-scale phylogeny and comparative genomics of the fungal order Sordariales.</title>
        <authorList>
            <consortium name="Lawrence Berkeley National Laboratory"/>
            <person name="Hensen N."/>
            <person name="Bonometti L."/>
            <person name="Westerberg I."/>
            <person name="Brannstrom I.O."/>
            <person name="Guillou S."/>
            <person name="Cros-Aarteil S."/>
            <person name="Calhoun S."/>
            <person name="Haridas S."/>
            <person name="Kuo A."/>
            <person name="Mondo S."/>
            <person name="Pangilinan J."/>
            <person name="Riley R."/>
            <person name="Labutti K."/>
            <person name="Andreopoulos B."/>
            <person name="Lipzen A."/>
            <person name="Chen C."/>
            <person name="Yanf M."/>
            <person name="Daum C."/>
            <person name="Ng V."/>
            <person name="Clum A."/>
            <person name="Steindorff A."/>
            <person name="Ohm R."/>
            <person name="Martin F."/>
            <person name="Silar P."/>
            <person name="Natvig D."/>
            <person name="Lalanne C."/>
            <person name="Gautier V."/>
            <person name="Ament-Velasquez S.L."/>
            <person name="Kruys A."/>
            <person name="Hutchinson M.I."/>
            <person name="Powell A.J."/>
            <person name="Barry K."/>
            <person name="Miller A.N."/>
            <person name="Grigoriev I.V."/>
            <person name="Debuchy R."/>
            <person name="Gladieux P."/>
            <person name="Thoren M.H."/>
            <person name="Johannesson H."/>
        </authorList>
    </citation>
    <scope>NUCLEOTIDE SEQUENCE</scope>
    <source>
        <strain evidence="3">SMH4607-1</strain>
    </source>
</reference>
<feature type="transmembrane region" description="Helical" evidence="2">
    <location>
        <begin position="150"/>
        <end position="168"/>
    </location>
</feature>
<gene>
    <name evidence="3" type="ORF">B0H67DRAFT_21001</name>
</gene>
<keyword evidence="2" id="KW-1133">Transmembrane helix</keyword>
<protein>
    <submittedName>
        <fullName evidence="3">Uncharacterized protein</fullName>
    </submittedName>
</protein>
<dbReference type="EMBL" id="JAUKUA010000001">
    <property type="protein sequence ID" value="KAK0730034.1"/>
    <property type="molecule type" value="Genomic_DNA"/>
</dbReference>